<dbReference type="InterPro" id="IPR019596">
    <property type="entry name" value="Phage_Mu_GpM_tail_tub"/>
</dbReference>
<evidence type="ECO:0000313" key="2">
    <source>
        <dbReference type="Proteomes" id="UP001495910"/>
    </source>
</evidence>
<sequence length="115" mass="12601">MGQAIAGTCYVKADGQQFSVMGGIECPLFDVKRESVLPGLYKEEDLTPYVKVDAAFTKDFPINKLRAAKDMTVTVEYRNGRVYVLTEAYVVGEPAASGDDGKVALEFNGRKGVWQ</sequence>
<organism evidence="1 2">
    <name type="scientific">Collimonas rhizosphaerae</name>
    <dbReference type="NCBI Taxonomy" id="3126357"/>
    <lineage>
        <taxon>Bacteria</taxon>
        <taxon>Pseudomonadati</taxon>
        <taxon>Pseudomonadota</taxon>
        <taxon>Betaproteobacteria</taxon>
        <taxon>Burkholderiales</taxon>
        <taxon>Oxalobacteraceae</taxon>
        <taxon>Collimonas</taxon>
    </lineage>
</organism>
<dbReference type="EMBL" id="JBANDC010000010">
    <property type="protein sequence ID" value="MEM4988832.1"/>
    <property type="molecule type" value="Genomic_DNA"/>
</dbReference>
<proteinExistence type="predicted"/>
<dbReference type="RefSeq" id="WP_120237039.1">
    <property type="nucleotide sequence ID" value="NZ_JBANDC010000010.1"/>
</dbReference>
<name>A0ABU9PXU6_9BURK</name>
<gene>
    <name evidence="1" type="ORF">V8G57_15670</name>
</gene>
<keyword evidence="2" id="KW-1185">Reference proteome</keyword>
<evidence type="ECO:0000313" key="1">
    <source>
        <dbReference type="EMBL" id="MEM4988832.1"/>
    </source>
</evidence>
<accession>A0ABU9PXU6</accession>
<protein>
    <submittedName>
        <fullName evidence="1">Phage tail tube protein</fullName>
    </submittedName>
</protein>
<dbReference type="Pfam" id="PF10618">
    <property type="entry name" value="Tail_tube"/>
    <property type="match status" value="1"/>
</dbReference>
<dbReference type="Proteomes" id="UP001495910">
    <property type="component" value="Unassembled WGS sequence"/>
</dbReference>
<comment type="caution">
    <text evidence="1">The sequence shown here is derived from an EMBL/GenBank/DDBJ whole genome shotgun (WGS) entry which is preliminary data.</text>
</comment>
<reference evidence="1 2" key="1">
    <citation type="submission" date="2024-02" db="EMBL/GenBank/DDBJ databases">
        <title>Draft genome sequence of Collimonas sp. strain H4R21, an effective mineral-weathering bacterial strain isolated from the beech rhizosphere.</title>
        <authorList>
            <person name="Morin E."/>
            <person name="Uroz S."/>
            <person name="Leveau J.H.J."/>
            <person name="Kumar R."/>
            <person name="Rey M.W."/>
            <person name="Pham J."/>
        </authorList>
    </citation>
    <scope>NUCLEOTIDE SEQUENCE [LARGE SCALE GENOMIC DNA]</scope>
    <source>
        <strain evidence="1 2">H4R21</strain>
    </source>
</reference>